<dbReference type="Proteomes" id="UP000290572">
    <property type="component" value="Unassembled WGS sequence"/>
</dbReference>
<feature type="region of interest" description="Disordered" evidence="1">
    <location>
        <begin position="1"/>
        <end position="74"/>
    </location>
</feature>
<proteinExistence type="predicted"/>
<feature type="region of interest" description="Disordered" evidence="1">
    <location>
        <begin position="227"/>
        <end position="253"/>
    </location>
</feature>
<feature type="compositionally biased region" description="Basic residues" evidence="1">
    <location>
        <begin position="31"/>
        <end position="40"/>
    </location>
</feature>
<gene>
    <name evidence="2" type="ORF">ROHU_015925</name>
</gene>
<organism evidence="2 3">
    <name type="scientific">Labeo rohita</name>
    <name type="common">Indian major carp</name>
    <name type="synonym">Cyprinus rohita</name>
    <dbReference type="NCBI Taxonomy" id="84645"/>
    <lineage>
        <taxon>Eukaryota</taxon>
        <taxon>Metazoa</taxon>
        <taxon>Chordata</taxon>
        <taxon>Craniata</taxon>
        <taxon>Vertebrata</taxon>
        <taxon>Euteleostomi</taxon>
        <taxon>Actinopterygii</taxon>
        <taxon>Neopterygii</taxon>
        <taxon>Teleostei</taxon>
        <taxon>Ostariophysi</taxon>
        <taxon>Cypriniformes</taxon>
        <taxon>Cyprinidae</taxon>
        <taxon>Labeoninae</taxon>
        <taxon>Labeonini</taxon>
        <taxon>Labeo</taxon>
    </lineage>
</organism>
<keyword evidence="3" id="KW-1185">Reference proteome</keyword>
<evidence type="ECO:0000313" key="3">
    <source>
        <dbReference type="Proteomes" id="UP000290572"/>
    </source>
</evidence>
<name>A0A498NMM8_LABRO</name>
<reference evidence="2 3" key="1">
    <citation type="submission" date="2018-03" db="EMBL/GenBank/DDBJ databases">
        <title>Draft genome sequence of Rohu Carp (Labeo rohita).</title>
        <authorList>
            <person name="Das P."/>
            <person name="Kushwaha B."/>
            <person name="Joshi C.G."/>
            <person name="Kumar D."/>
            <person name="Nagpure N.S."/>
            <person name="Sahoo L."/>
            <person name="Das S.P."/>
            <person name="Bit A."/>
            <person name="Patnaik S."/>
            <person name="Meher P.K."/>
            <person name="Jayasankar P."/>
            <person name="Koringa P.G."/>
            <person name="Patel N.V."/>
            <person name="Hinsu A.T."/>
            <person name="Kumar R."/>
            <person name="Pandey M."/>
            <person name="Agarwal S."/>
            <person name="Srivastava S."/>
            <person name="Singh M."/>
            <person name="Iquebal M.A."/>
            <person name="Jaiswal S."/>
            <person name="Angadi U.B."/>
            <person name="Kumar N."/>
            <person name="Raza M."/>
            <person name="Shah T.M."/>
            <person name="Rai A."/>
            <person name="Jena J.K."/>
        </authorList>
    </citation>
    <scope>NUCLEOTIDE SEQUENCE [LARGE SCALE GENOMIC DNA]</scope>
    <source>
        <strain evidence="2">DASCIFA01</strain>
        <tissue evidence="2">Testis</tissue>
    </source>
</reference>
<evidence type="ECO:0000256" key="1">
    <source>
        <dbReference type="SAM" id="MobiDB-lite"/>
    </source>
</evidence>
<accession>A0A498NMM8</accession>
<dbReference type="EMBL" id="QBIY01011305">
    <property type="protein sequence ID" value="RXN33029.1"/>
    <property type="molecule type" value="Genomic_DNA"/>
</dbReference>
<sequence>MTEQDDSKHDRLRRQNRTTLRMTEQDDSKHDRIRRQHRTTVRMTEQDDSKHDRLRRQNKTTLRMTEQDDSKHDRIRRQHRTTVRMTEQDDICSQYLYILPINIHRGRCPIDAPVVVHSVDGEVLPRRMQARARQIPSYLQAYDVALPPSLLSVTGPYKSYQQPKMDHVAVPSTLSGQAELASTGVQPIRHESSSLQYGPGPVIISGSNIDTGLSNLVEQLDVGRSPSYYTSPVPQQQGNSQSECELSSGTASPFPEQLEQAYSPVIVRPKATAVPAIPLLDIRPPPSCLGAPRDVTHPSVWWQTSQTIAHMVYSASTLQSLVPQTAATYERLTTPAFSAVSRPSSYNLVSSLPHTITSVKLPICTTVHQTLVPPAYQLQITEHSQLQGQPMPALDPYHPSTMITDHYAPQSLMQTSVQNWYPLTVAPTMPHMAAPARPA</sequence>
<feature type="compositionally biased region" description="Polar residues" evidence="1">
    <location>
        <begin position="227"/>
        <end position="251"/>
    </location>
</feature>
<protein>
    <submittedName>
        <fullName evidence="2">Uncharacterized protein</fullName>
    </submittedName>
</protein>
<evidence type="ECO:0000313" key="2">
    <source>
        <dbReference type="EMBL" id="RXN33029.1"/>
    </source>
</evidence>
<comment type="caution">
    <text evidence="2">The sequence shown here is derived from an EMBL/GenBank/DDBJ whole genome shotgun (WGS) entry which is preliminary data.</text>
</comment>
<dbReference type="AlphaFoldDB" id="A0A498NMM8"/>